<reference evidence="2 3" key="1">
    <citation type="journal article" date="2015" name="Nature">
        <title>rRNA introns, odd ribosomes, and small enigmatic genomes across a large radiation of phyla.</title>
        <authorList>
            <person name="Brown C.T."/>
            <person name="Hug L.A."/>
            <person name="Thomas B.C."/>
            <person name="Sharon I."/>
            <person name="Castelle C.J."/>
            <person name="Singh A."/>
            <person name="Wilkins M.J."/>
            <person name="Williams K.H."/>
            <person name="Banfield J.F."/>
        </authorList>
    </citation>
    <scope>NUCLEOTIDE SEQUENCE [LARGE SCALE GENOMIC DNA]</scope>
</reference>
<protein>
    <submittedName>
        <fullName evidence="2">Uncharacterized protein</fullName>
    </submittedName>
</protein>
<dbReference type="Proteomes" id="UP000033949">
    <property type="component" value="Unassembled WGS sequence"/>
</dbReference>
<proteinExistence type="predicted"/>
<evidence type="ECO:0000256" key="1">
    <source>
        <dbReference type="SAM" id="MobiDB-lite"/>
    </source>
</evidence>
<accession>A0A0G0XI61</accession>
<evidence type="ECO:0000313" key="3">
    <source>
        <dbReference type="Proteomes" id="UP000033949"/>
    </source>
</evidence>
<feature type="region of interest" description="Disordered" evidence="1">
    <location>
        <begin position="48"/>
        <end position="153"/>
    </location>
</feature>
<organism evidence="2 3">
    <name type="scientific">Candidatus Nomurabacteria bacterium GW2011_GWC2_41_8</name>
    <dbReference type="NCBI Taxonomy" id="1618755"/>
    <lineage>
        <taxon>Bacteria</taxon>
        <taxon>Candidatus Nomuraibacteriota</taxon>
    </lineage>
</organism>
<name>A0A0G0XI61_9BACT</name>
<sequence length="153" mass="17452">MNDLKESMDAMLELFTEAAKDASIEEKLDEIISQNKIIIDKLAALSNSNSDFTPKQKPQPGFNFPNPSFQPAPQPRFQQPPGLQQSFREPNPQELDELPELKDLEQQSFEEPFDTPQLRPYQQGPVAMPSIPFKDFKEPPKPRGKGLFGRLKR</sequence>
<dbReference type="AlphaFoldDB" id="A0A0G0XI61"/>
<gene>
    <name evidence="2" type="ORF">UU82_C0003G0001</name>
</gene>
<dbReference type="EMBL" id="LCCC01000003">
    <property type="protein sequence ID" value="KKS24569.1"/>
    <property type="molecule type" value="Genomic_DNA"/>
</dbReference>
<comment type="caution">
    <text evidence="2">The sequence shown here is derived from an EMBL/GenBank/DDBJ whole genome shotgun (WGS) entry which is preliminary data.</text>
</comment>
<evidence type="ECO:0000313" key="2">
    <source>
        <dbReference type="EMBL" id="KKS24569.1"/>
    </source>
</evidence>